<organism evidence="20 21">
    <name type="scientific">Leeia aquatica</name>
    <dbReference type="NCBI Taxonomy" id="2725557"/>
    <lineage>
        <taxon>Bacteria</taxon>
        <taxon>Pseudomonadati</taxon>
        <taxon>Pseudomonadota</taxon>
        <taxon>Betaproteobacteria</taxon>
        <taxon>Neisseriales</taxon>
        <taxon>Leeiaceae</taxon>
        <taxon>Leeia</taxon>
    </lineage>
</organism>
<keyword evidence="21" id="KW-1185">Reference proteome</keyword>
<dbReference type="InterPro" id="IPR011128">
    <property type="entry name" value="G3P_DH_NAD-dep_N"/>
</dbReference>
<feature type="binding site" evidence="13">
    <location>
        <position position="31"/>
    </location>
    <ligand>
        <name>NADPH</name>
        <dbReference type="ChEBI" id="CHEBI:57783"/>
    </ligand>
</feature>
<keyword evidence="6 13" id="KW-0443">Lipid metabolism</keyword>
<evidence type="ECO:0000313" key="21">
    <source>
        <dbReference type="Proteomes" id="UP000587991"/>
    </source>
</evidence>
<evidence type="ECO:0000256" key="12">
    <source>
        <dbReference type="ARBA" id="ARBA00080511"/>
    </source>
</evidence>
<dbReference type="Gene3D" id="3.40.50.720">
    <property type="entry name" value="NAD(P)-binding Rossmann-like Domain"/>
    <property type="match status" value="1"/>
</dbReference>
<evidence type="ECO:0000256" key="17">
    <source>
        <dbReference type="RuleBase" id="RU000437"/>
    </source>
</evidence>
<feature type="domain" description="Glycerol-3-phosphate dehydrogenase NAD-dependent C-terminal" evidence="19">
    <location>
        <begin position="177"/>
        <end position="317"/>
    </location>
</feature>
<feature type="binding site" evidence="15">
    <location>
        <begin position="252"/>
        <end position="253"/>
    </location>
    <ligand>
        <name>substrate</name>
    </ligand>
</feature>
<feature type="binding site" evidence="13">
    <location>
        <position position="48"/>
    </location>
    <ligand>
        <name>NADPH</name>
        <dbReference type="ChEBI" id="CHEBI:57783"/>
    </ligand>
</feature>
<dbReference type="FunFam" id="1.10.1040.10:FF:000001">
    <property type="entry name" value="Glycerol-3-phosphate dehydrogenase [NAD(P)+]"/>
    <property type="match status" value="1"/>
</dbReference>
<dbReference type="GO" id="GO:0008654">
    <property type="term" value="P:phospholipid biosynthetic process"/>
    <property type="evidence" value="ECO:0007669"/>
    <property type="project" value="UniProtKB-KW"/>
</dbReference>
<feature type="binding site" evidence="13">
    <location>
        <position position="252"/>
    </location>
    <ligand>
        <name>sn-glycerol 3-phosphate</name>
        <dbReference type="ChEBI" id="CHEBI:57597"/>
    </ligand>
</feature>
<dbReference type="SUPFAM" id="SSF48179">
    <property type="entry name" value="6-phosphogluconate dehydrogenase C-terminal domain-like"/>
    <property type="match status" value="1"/>
</dbReference>
<comment type="function">
    <text evidence="13">Catalyzes the reduction of the glycolytic intermediate dihydroxyacetone phosphate (DHAP) to sn-glycerol 3-phosphate (G3P), the key precursor for phospholipid synthesis.</text>
</comment>
<reference evidence="20 21" key="1">
    <citation type="submission" date="2020-04" db="EMBL/GenBank/DDBJ databases">
        <title>Draft genome of Leeia sp. IMCC25680.</title>
        <authorList>
            <person name="Song J."/>
            <person name="Cho J.-C."/>
        </authorList>
    </citation>
    <scope>NUCLEOTIDE SEQUENCE [LARGE SCALE GENOMIC DNA]</scope>
    <source>
        <strain evidence="20 21">IMCC25680</strain>
    </source>
</reference>
<feature type="binding site" evidence="13">
    <location>
        <position position="251"/>
    </location>
    <ligand>
        <name>sn-glycerol 3-phosphate</name>
        <dbReference type="ChEBI" id="CHEBI:57597"/>
    </ligand>
</feature>
<dbReference type="Proteomes" id="UP000587991">
    <property type="component" value="Unassembled WGS sequence"/>
</dbReference>
<keyword evidence="7 13" id="KW-0594">Phospholipid biosynthesis</keyword>
<dbReference type="FunFam" id="3.40.50.720:FF:000019">
    <property type="entry name" value="Glycerol-3-phosphate dehydrogenase [NAD(P)+]"/>
    <property type="match status" value="1"/>
</dbReference>
<feature type="binding site" evidence="13">
    <location>
        <position position="137"/>
    </location>
    <ligand>
        <name>NADPH</name>
        <dbReference type="ChEBI" id="CHEBI:57783"/>
    </ligand>
</feature>
<dbReference type="NCBIfam" id="NF000940">
    <property type="entry name" value="PRK00094.1-2"/>
    <property type="match status" value="1"/>
</dbReference>
<keyword evidence="13" id="KW-0963">Cytoplasm</keyword>
<feature type="binding site" evidence="16">
    <location>
        <position position="252"/>
    </location>
    <ligand>
        <name>NAD(+)</name>
        <dbReference type="ChEBI" id="CHEBI:57540"/>
    </ligand>
</feature>
<comment type="pathway">
    <text evidence="13">Membrane lipid metabolism; glycerophospholipid metabolism.</text>
</comment>
<dbReference type="UniPathway" id="UPA00940"/>
<feature type="binding site" evidence="13">
    <location>
        <position position="276"/>
    </location>
    <ligand>
        <name>NADPH</name>
        <dbReference type="ChEBI" id="CHEBI:57783"/>
    </ligand>
</feature>
<dbReference type="InterPro" id="IPR006168">
    <property type="entry name" value="G3P_DH_NAD-dep"/>
</dbReference>
<dbReference type="GO" id="GO:0047952">
    <property type="term" value="F:glycerol-3-phosphate dehydrogenase [NAD(P)+] activity"/>
    <property type="evidence" value="ECO:0007669"/>
    <property type="project" value="UniProtKB-UniRule"/>
</dbReference>
<feature type="binding site" evidence="13">
    <location>
        <position position="133"/>
    </location>
    <ligand>
        <name>sn-glycerol 3-phosphate</name>
        <dbReference type="ChEBI" id="CHEBI:57597"/>
    </ligand>
</feature>
<feature type="binding site" evidence="13">
    <location>
        <position position="278"/>
    </location>
    <ligand>
        <name>NADPH</name>
        <dbReference type="ChEBI" id="CHEBI:57783"/>
    </ligand>
</feature>
<keyword evidence="4 13" id="KW-0560">Oxidoreductase</keyword>
<evidence type="ECO:0000256" key="6">
    <source>
        <dbReference type="ARBA" id="ARBA00023098"/>
    </source>
</evidence>
<feature type="binding site" evidence="13">
    <location>
        <position position="253"/>
    </location>
    <ligand>
        <name>sn-glycerol 3-phosphate</name>
        <dbReference type="ChEBI" id="CHEBI:57597"/>
    </ligand>
</feature>
<evidence type="ECO:0000256" key="15">
    <source>
        <dbReference type="PIRSR" id="PIRSR000114-2"/>
    </source>
</evidence>
<evidence type="ECO:0000313" key="20">
    <source>
        <dbReference type="EMBL" id="NLR74985.1"/>
    </source>
</evidence>
<dbReference type="InterPro" id="IPR008927">
    <property type="entry name" value="6-PGluconate_DH-like_C_sf"/>
</dbReference>
<comment type="caution">
    <text evidence="20">The sequence shown here is derived from an EMBL/GenBank/DDBJ whole genome shotgun (WGS) entry which is preliminary data.</text>
</comment>
<evidence type="ECO:0000256" key="10">
    <source>
        <dbReference type="ARBA" id="ARBA00066687"/>
    </source>
</evidence>
<evidence type="ECO:0000256" key="5">
    <source>
        <dbReference type="ARBA" id="ARBA00023027"/>
    </source>
</evidence>
<comment type="subcellular location">
    <subcellularLocation>
        <location evidence="13">Cytoplasm</location>
    </subcellularLocation>
</comment>
<accession>A0A847S7Z2</accession>
<feature type="binding site" evidence="16">
    <location>
        <begin position="7"/>
        <end position="12"/>
    </location>
    <ligand>
        <name>NAD(+)</name>
        <dbReference type="ChEBI" id="CHEBI:57540"/>
    </ligand>
</feature>
<evidence type="ECO:0000256" key="3">
    <source>
        <dbReference type="ARBA" id="ARBA00022857"/>
    </source>
</evidence>
<dbReference type="RefSeq" id="WP_168876958.1">
    <property type="nucleotide sequence ID" value="NZ_JABAIM010000001.1"/>
</dbReference>
<dbReference type="InterPro" id="IPR006109">
    <property type="entry name" value="G3P_DH_NAD-dep_C"/>
</dbReference>
<keyword evidence="5 13" id="KW-0520">NAD</keyword>
<feature type="binding site" evidence="13">
    <location>
        <position position="135"/>
    </location>
    <ligand>
        <name>sn-glycerol 3-phosphate</name>
        <dbReference type="ChEBI" id="CHEBI:57597"/>
    </ligand>
</feature>
<keyword evidence="13" id="KW-0547">Nucleotide-binding</keyword>
<dbReference type="PIRSF" id="PIRSF000114">
    <property type="entry name" value="Glycerol-3-P_dh"/>
    <property type="match status" value="1"/>
</dbReference>
<evidence type="ECO:0000259" key="19">
    <source>
        <dbReference type="Pfam" id="PF07479"/>
    </source>
</evidence>
<feature type="binding site" evidence="13">
    <location>
        <position position="188"/>
    </location>
    <ligand>
        <name>sn-glycerol 3-phosphate</name>
        <dbReference type="ChEBI" id="CHEBI:57597"/>
    </ligand>
</feature>
<keyword evidence="2 13" id="KW-0444">Lipid biosynthesis</keyword>
<dbReference type="GO" id="GO:0005975">
    <property type="term" value="P:carbohydrate metabolic process"/>
    <property type="evidence" value="ECO:0007669"/>
    <property type="project" value="InterPro"/>
</dbReference>
<evidence type="ECO:0000256" key="11">
    <source>
        <dbReference type="ARBA" id="ARBA00069372"/>
    </source>
</evidence>
<dbReference type="Pfam" id="PF01210">
    <property type="entry name" value="NAD_Gly3P_dh_N"/>
    <property type="match status" value="1"/>
</dbReference>
<comment type="catalytic activity">
    <reaction evidence="9">
        <text>sn-glycerol 3-phosphate + NADP(+) = dihydroxyacetone phosphate + NADPH + H(+)</text>
        <dbReference type="Rhea" id="RHEA:11096"/>
        <dbReference type="ChEBI" id="CHEBI:15378"/>
        <dbReference type="ChEBI" id="CHEBI:57597"/>
        <dbReference type="ChEBI" id="CHEBI:57642"/>
        <dbReference type="ChEBI" id="CHEBI:57783"/>
        <dbReference type="ChEBI" id="CHEBI:58349"/>
        <dbReference type="EC" id="1.1.1.94"/>
    </reaction>
    <physiologicalReaction direction="right-to-left" evidence="9">
        <dbReference type="Rhea" id="RHEA:11098"/>
    </physiologicalReaction>
</comment>
<feature type="binding site" evidence="13">
    <location>
        <position position="241"/>
    </location>
    <ligand>
        <name>sn-glycerol 3-phosphate</name>
        <dbReference type="ChEBI" id="CHEBI:57597"/>
    </ligand>
</feature>
<evidence type="ECO:0000256" key="7">
    <source>
        <dbReference type="ARBA" id="ARBA00023209"/>
    </source>
</evidence>
<feature type="active site" description="Proton acceptor" evidence="13 14">
    <location>
        <position position="188"/>
    </location>
</feature>
<feature type="binding site" evidence="15">
    <location>
        <position position="105"/>
    </location>
    <ligand>
        <name>substrate</name>
    </ligand>
</feature>
<evidence type="ECO:0000256" key="8">
    <source>
        <dbReference type="ARBA" id="ARBA00023264"/>
    </source>
</evidence>
<dbReference type="GO" id="GO:0046167">
    <property type="term" value="P:glycerol-3-phosphate biosynthetic process"/>
    <property type="evidence" value="ECO:0007669"/>
    <property type="project" value="UniProtKB-UniRule"/>
</dbReference>
<dbReference type="Gene3D" id="1.10.1040.10">
    <property type="entry name" value="N-(1-d-carboxylethyl)-l-norvaline Dehydrogenase, domain 2"/>
    <property type="match status" value="1"/>
</dbReference>
<dbReference type="PROSITE" id="PS00957">
    <property type="entry name" value="NAD_G3PDH"/>
    <property type="match status" value="1"/>
</dbReference>
<keyword evidence="8 13" id="KW-1208">Phospholipid metabolism</keyword>
<comment type="caution">
    <text evidence="13">Lacks conserved residue(s) required for the propagation of feature annotation.</text>
</comment>
<dbReference type="EMBL" id="JABAIM010000001">
    <property type="protein sequence ID" value="NLR74985.1"/>
    <property type="molecule type" value="Genomic_DNA"/>
</dbReference>
<feature type="binding site" evidence="13">
    <location>
        <position position="105"/>
    </location>
    <ligand>
        <name>NADPH</name>
        <dbReference type="ChEBI" id="CHEBI:57783"/>
    </ligand>
</feature>
<dbReference type="PANTHER" id="PTHR11728:SF1">
    <property type="entry name" value="GLYCEROL-3-PHOSPHATE DEHYDROGENASE [NAD(+)] 2, CHLOROPLASTIC"/>
    <property type="match status" value="1"/>
</dbReference>
<keyword evidence="3 13" id="KW-0521">NADP</keyword>
<gene>
    <name evidence="13" type="primary">gpsA</name>
    <name evidence="20" type="ORF">HF682_07420</name>
</gene>
<comment type="catalytic activity">
    <reaction evidence="13">
        <text>sn-glycerol 3-phosphate + NAD(+) = dihydroxyacetone phosphate + NADH + H(+)</text>
        <dbReference type="Rhea" id="RHEA:11092"/>
        <dbReference type="ChEBI" id="CHEBI:15378"/>
        <dbReference type="ChEBI" id="CHEBI:57540"/>
        <dbReference type="ChEBI" id="CHEBI:57597"/>
        <dbReference type="ChEBI" id="CHEBI:57642"/>
        <dbReference type="ChEBI" id="CHEBI:57945"/>
        <dbReference type="EC" id="1.1.1.94"/>
    </reaction>
</comment>
<dbReference type="SUPFAM" id="SSF51735">
    <property type="entry name" value="NAD(P)-binding Rossmann-fold domains"/>
    <property type="match status" value="1"/>
</dbReference>
<feature type="binding site" evidence="13">
    <location>
        <position position="105"/>
    </location>
    <ligand>
        <name>sn-glycerol 3-phosphate</name>
        <dbReference type="ChEBI" id="CHEBI:57597"/>
    </ligand>
</feature>
<dbReference type="GO" id="GO:0005829">
    <property type="term" value="C:cytosol"/>
    <property type="evidence" value="ECO:0007669"/>
    <property type="project" value="TreeGrafter"/>
</dbReference>
<feature type="binding site" evidence="13">
    <location>
        <position position="11"/>
    </location>
    <ligand>
        <name>NADPH</name>
        <dbReference type="ChEBI" id="CHEBI:57783"/>
    </ligand>
</feature>
<evidence type="ECO:0000256" key="1">
    <source>
        <dbReference type="ARBA" id="ARBA00011009"/>
    </source>
</evidence>
<comment type="similarity">
    <text evidence="1 13 17">Belongs to the NAD-dependent glycerol-3-phosphate dehydrogenase family.</text>
</comment>
<evidence type="ECO:0000256" key="16">
    <source>
        <dbReference type="PIRSR" id="PIRSR000114-3"/>
    </source>
</evidence>
<dbReference type="GO" id="GO:0051287">
    <property type="term" value="F:NAD binding"/>
    <property type="evidence" value="ECO:0007669"/>
    <property type="project" value="InterPro"/>
</dbReference>
<evidence type="ECO:0000256" key="9">
    <source>
        <dbReference type="ARBA" id="ARBA00052716"/>
    </source>
</evidence>
<evidence type="ECO:0000256" key="4">
    <source>
        <dbReference type="ARBA" id="ARBA00023002"/>
    </source>
</evidence>
<dbReference type="GO" id="GO:0006650">
    <property type="term" value="P:glycerophospholipid metabolic process"/>
    <property type="evidence" value="ECO:0007669"/>
    <property type="project" value="UniProtKB-UniRule"/>
</dbReference>
<dbReference type="InterPro" id="IPR013328">
    <property type="entry name" value="6PGD_dom2"/>
</dbReference>
<feature type="domain" description="Glycerol-3-phosphate dehydrogenase NAD-dependent N-terminal" evidence="18">
    <location>
        <begin position="2"/>
        <end position="157"/>
    </location>
</feature>
<feature type="binding site" evidence="16">
    <location>
        <position position="137"/>
    </location>
    <ligand>
        <name>NAD(+)</name>
        <dbReference type="ChEBI" id="CHEBI:57540"/>
    </ligand>
</feature>
<evidence type="ECO:0000256" key="14">
    <source>
        <dbReference type="PIRSR" id="PIRSR000114-1"/>
    </source>
</evidence>
<dbReference type="Pfam" id="PF07479">
    <property type="entry name" value="NAD_Gly3P_dh_C"/>
    <property type="match status" value="1"/>
</dbReference>
<dbReference type="GO" id="GO:0046168">
    <property type="term" value="P:glycerol-3-phosphate catabolic process"/>
    <property type="evidence" value="ECO:0007669"/>
    <property type="project" value="InterPro"/>
</dbReference>
<dbReference type="PRINTS" id="PR00077">
    <property type="entry name" value="GPDHDRGNASE"/>
</dbReference>
<protein>
    <recommendedName>
        <fullName evidence="11 13">Glycerol-3-phosphate dehydrogenase [NAD(P)+]</fullName>
        <ecNumber evidence="10 13">1.1.1.94</ecNumber>
    </recommendedName>
    <alternativeName>
        <fullName evidence="13">NAD(P)(+)-dependent glycerol-3-phosphate dehydrogenase</fullName>
    </alternativeName>
    <alternativeName>
        <fullName evidence="12 13">NAD(P)H-dependent dihydroxyacetone-phosphate reductase</fullName>
    </alternativeName>
</protein>
<feature type="binding site" evidence="13">
    <location>
        <position position="252"/>
    </location>
    <ligand>
        <name>NADPH</name>
        <dbReference type="ChEBI" id="CHEBI:57783"/>
    </ligand>
</feature>
<dbReference type="EC" id="1.1.1.94" evidence="10 13"/>
<dbReference type="HAMAP" id="MF_00394">
    <property type="entry name" value="NAD_Glyc3P_dehydrog"/>
    <property type="match status" value="1"/>
</dbReference>
<proteinExistence type="inferred from homology"/>
<dbReference type="AlphaFoldDB" id="A0A847S7Z2"/>
<dbReference type="InterPro" id="IPR036291">
    <property type="entry name" value="NAD(P)-bd_dom_sf"/>
</dbReference>
<dbReference type="PANTHER" id="PTHR11728">
    <property type="entry name" value="GLYCEROL-3-PHOSPHATE DEHYDROGENASE"/>
    <property type="match status" value="1"/>
</dbReference>
<sequence>MQIGVLGAGAWGTALAIAYARDGHQVSLWARDTQQVAVMQASRSNARYLPDAAFPDHLSVTDDLTAAVARQDLLLLVTPIAGLRPTLQALKALSLPLPPLFWACKGFEATSRQLPHRVVAELLGEHPAGALSGPSFAKEVAAGQPTAITLACADSELAVHWAQKLNSQRLRLYATDDVVGVEVGAAVKNVMAIAAGVADGLQLGHNARAALITRGLAEMARLATRMGGRPETLMGLGGLGDLVLTCTGDLSRNRRVGLLLAQGQSLPDVLQALGHVAEGVPTTYETERLAAALQVSMPITAAVGQLLRGEVTAQDALLRLLAREPVLELPPAQG</sequence>
<evidence type="ECO:0000259" key="18">
    <source>
        <dbReference type="Pfam" id="PF01210"/>
    </source>
</evidence>
<evidence type="ECO:0000256" key="2">
    <source>
        <dbReference type="ARBA" id="ARBA00022516"/>
    </source>
</evidence>
<dbReference type="NCBIfam" id="NF000942">
    <property type="entry name" value="PRK00094.1-4"/>
    <property type="match status" value="1"/>
</dbReference>
<name>A0A847S7Z2_9NEIS</name>
<evidence type="ECO:0000256" key="13">
    <source>
        <dbReference type="HAMAP-Rule" id="MF_00394"/>
    </source>
</evidence>